<dbReference type="PANTHER" id="PTHR13707">
    <property type="entry name" value="KETOACID-COENZYME A TRANSFERASE"/>
    <property type="match status" value="1"/>
</dbReference>
<proteinExistence type="predicted"/>
<dbReference type="STRING" id="51028.A0A0N4VK96"/>
<protein>
    <submittedName>
        <fullName evidence="3">3-oxoacid CoA-transferase</fullName>
    </submittedName>
</protein>
<reference evidence="3" key="1">
    <citation type="submission" date="2017-02" db="UniProtKB">
        <authorList>
            <consortium name="WormBaseParasite"/>
        </authorList>
    </citation>
    <scope>IDENTIFICATION</scope>
</reference>
<dbReference type="OrthoDB" id="1933379at2759"/>
<dbReference type="SUPFAM" id="SSF100950">
    <property type="entry name" value="NagB/RpiA/CoA transferase-like"/>
    <property type="match status" value="2"/>
</dbReference>
<dbReference type="SMART" id="SM00882">
    <property type="entry name" value="CoA_trans"/>
    <property type="match status" value="1"/>
</dbReference>
<accession>A0A0N4VK96</accession>
<reference evidence="1 2" key="2">
    <citation type="submission" date="2018-10" db="EMBL/GenBank/DDBJ databases">
        <authorList>
            <consortium name="Pathogen Informatics"/>
        </authorList>
    </citation>
    <scope>NUCLEOTIDE SEQUENCE [LARGE SCALE GENOMIC DNA]</scope>
</reference>
<dbReference type="WBParaSite" id="EVEC_0001128401-mRNA-1">
    <property type="protein sequence ID" value="EVEC_0001128401-mRNA-1"/>
    <property type="gene ID" value="EVEC_0001128401"/>
</dbReference>
<evidence type="ECO:0000313" key="2">
    <source>
        <dbReference type="Proteomes" id="UP000274131"/>
    </source>
</evidence>
<dbReference type="Pfam" id="PF01144">
    <property type="entry name" value="CoA_trans"/>
    <property type="match status" value="2"/>
</dbReference>
<dbReference type="Gene3D" id="3.40.1080.10">
    <property type="entry name" value="Glutaconate Coenzyme A-transferase"/>
    <property type="match status" value="2"/>
</dbReference>
<dbReference type="GO" id="GO:0005739">
    <property type="term" value="C:mitochondrion"/>
    <property type="evidence" value="ECO:0007669"/>
    <property type="project" value="TreeGrafter"/>
</dbReference>
<gene>
    <name evidence="1" type="ORF">EVEC_LOCUS10592</name>
</gene>
<evidence type="ECO:0000313" key="1">
    <source>
        <dbReference type="EMBL" id="VDD95841.1"/>
    </source>
</evidence>
<dbReference type="PANTHER" id="PTHR13707:SF23">
    <property type="entry name" value="SUCCINYL-COA:3-KETOACID-COENZYME A TRANSFERASE"/>
    <property type="match status" value="1"/>
</dbReference>
<dbReference type="Proteomes" id="UP000274131">
    <property type="component" value="Unassembled WGS sequence"/>
</dbReference>
<dbReference type="InterPro" id="IPR004165">
    <property type="entry name" value="CoA_trans_fam_I"/>
</dbReference>
<evidence type="ECO:0000313" key="3">
    <source>
        <dbReference type="WBParaSite" id="EVEC_0001128401-mRNA-1"/>
    </source>
</evidence>
<dbReference type="GO" id="GO:0008260">
    <property type="term" value="F:succinyl-CoA:3-oxo-acid CoA-transferase activity"/>
    <property type="evidence" value="ECO:0007669"/>
    <property type="project" value="TreeGrafter"/>
</dbReference>
<dbReference type="AlphaFoldDB" id="A0A0N4VK96"/>
<dbReference type="EMBL" id="UXUI01010981">
    <property type="protein sequence ID" value="VDD95841.1"/>
    <property type="molecule type" value="Genomic_DNA"/>
</dbReference>
<keyword evidence="2" id="KW-1185">Reference proteome</keyword>
<dbReference type="InterPro" id="IPR037171">
    <property type="entry name" value="NagB/RpiA_transferase-like"/>
</dbReference>
<sequence length="371" mass="40196">IRSFNNISCVLEEAIVGDFALIKAWKADKLGNLVFKFAFCKKHCSKKLSLRNTALNFNVPMCKAVRTTIVEVEELVEVGELRPNEVQRLLIHIPSIYCHRIIVGKDYRKPIEKLVLRETTGKPKTPAAAMRETIARRAALEFKSGMYVNVGAGVPSLAVDLLPRDVTVHVQSENGAIGMGPHPQKGEENADIINAVKETVTLLPGAAVFGTDEAFAQIRGGHLDLIVLGGLQVSKTGDLASWMVPVSSKKVMGLTKEVLYLKGVLKEGKLAKGIGGGMDLVSGSASKIIVTMDHTTNGKPNIVDECTLPITGKNCVNTIITDMAVFEVDLVNGLTLTEVREDLTVEDVIENTGSAFKVSPNLQPMRQIKVC</sequence>
<organism evidence="3">
    <name type="scientific">Enterobius vermicularis</name>
    <name type="common">Human pinworm</name>
    <dbReference type="NCBI Taxonomy" id="51028"/>
    <lineage>
        <taxon>Eukaryota</taxon>
        <taxon>Metazoa</taxon>
        <taxon>Ecdysozoa</taxon>
        <taxon>Nematoda</taxon>
        <taxon>Chromadorea</taxon>
        <taxon>Rhabditida</taxon>
        <taxon>Spirurina</taxon>
        <taxon>Oxyuridomorpha</taxon>
        <taxon>Oxyuroidea</taxon>
        <taxon>Oxyuridae</taxon>
        <taxon>Enterobius</taxon>
    </lineage>
</organism>
<name>A0A0N4VK96_ENTVE</name>